<dbReference type="AlphaFoldDB" id="A0A6B0USJ3"/>
<organism evidence="1">
    <name type="scientific">Ixodes ricinus</name>
    <name type="common">Common tick</name>
    <name type="synonym">Acarus ricinus</name>
    <dbReference type="NCBI Taxonomy" id="34613"/>
    <lineage>
        <taxon>Eukaryota</taxon>
        <taxon>Metazoa</taxon>
        <taxon>Ecdysozoa</taxon>
        <taxon>Arthropoda</taxon>
        <taxon>Chelicerata</taxon>
        <taxon>Arachnida</taxon>
        <taxon>Acari</taxon>
        <taxon>Parasitiformes</taxon>
        <taxon>Ixodida</taxon>
        <taxon>Ixodoidea</taxon>
        <taxon>Ixodidae</taxon>
        <taxon>Ixodinae</taxon>
        <taxon>Ixodes</taxon>
    </lineage>
</organism>
<proteinExistence type="predicted"/>
<protein>
    <submittedName>
        <fullName evidence="1">Uncharacterized protein</fullName>
    </submittedName>
</protein>
<name>A0A6B0USJ3_IXORI</name>
<reference evidence="1" key="1">
    <citation type="submission" date="2019-12" db="EMBL/GenBank/DDBJ databases">
        <title>An insight into the sialome of adult female Ixodes ricinus ticks feeding for 6 days.</title>
        <authorList>
            <person name="Perner J."/>
            <person name="Ribeiro J.M.C."/>
        </authorList>
    </citation>
    <scope>NUCLEOTIDE SEQUENCE</scope>
    <source>
        <strain evidence="1">Semi-engorged</strain>
        <tissue evidence="1">Salivary glands</tissue>
    </source>
</reference>
<sequence length="131" mass="15054">MDVEGLFPLSWANGFGLNFHIVGIHSLDKYICLQKIVSYSKSTNLSTCSDQITNYRQNVTFNYNKKLERVRTFIMATAKQHYKTPSYLNASGHIMVKACGCEQHQECSTCKNVSFRTLKPYTNVYTCNIEY</sequence>
<evidence type="ECO:0000313" key="1">
    <source>
        <dbReference type="EMBL" id="MXU92278.1"/>
    </source>
</evidence>
<accession>A0A6B0USJ3</accession>
<dbReference type="EMBL" id="GIFC01010195">
    <property type="protein sequence ID" value="MXU92278.1"/>
    <property type="molecule type" value="Transcribed_RNA"/>
</dbReference>